<keyword evidence="1" id="KW-1133">Transmembrane helix</keyword>
<name>A0AAW4L4Y1_9BACT</name>
<protein>
    <submittedName>
        <fullName evidence="2">Uncharacterized protein</fullName>
    </submittedName>
</protein>
<sequence>MAEEENGMGTGMVLLSFLVGAALGSSLVLLLKQNESEDQDSSSEDGPLFI</sequence>
<dbReference type="AlphaFoldDB" id="A0AAW4L4Y1"/>
<dbReference type="Proteomes" id="UP000811899">
    <property type="component" value="Unassembled WGS sequence"/>
</dbReference>
<dbReference type="RefSeq" id="WP_214169665.1">
    <property type="nucleotide sequence ID" value="NZ_JAHCVJ010000001.1"/>
</dbReference>
<dbReference type="EMBL" id="JAHCVJ010000001">
    <property type="protein sequence ID" value="MBT0662872.1"/>
    <property type="molecule type" value="Genomic_DNA"/>
</dbReference>
<gene>
    <name evidence="2" type="ORF">KI809_01040</name>
</gene>
<comment type="caution">
    <text evidence="2">The sequence shown here is derived from an EMBL/GenBank/DDBJ whole genome shotgun (WGS) entry which is preliminary data.</text>
</comment>
<keyword evidence="1" id="KW-0812">Transmembrane</keyword>
<accession>A0AAW4L4Y1</accession>
<proteinExistence type="predicted"/>
<keyword evidence="3" id="KW-1185">Reference proteome</keyword>
<feature type="transmembrane region" description="Helical" evidence="1">
    <location>
        <begin position="12"/>
        <end position="31"/>
    </location>
</feature>
<evidence type="ECO:0000313" key="2">
    <source>
        <dbReference type="EMBL" id="MBT0662872.1"/>
    </source>
</evidence>
<organism evidence="2 3">
    <name type="scientific">Geoanaerobacter pelophilus</name>
    <dbReference type="NCBI Taxonomy" id="60036"/>
    <lineage>
        <taxon>Bacteria</taxon>
        <taxon>Pseudomonadati</taxon>
        <taxon>Thermodesulfobacteriota</taxon>
        <taxon>Desulfuromonadia</taxon>
        <taxon>Geobacterales</taxon>
        <taxon>Geobacteraceae</taxon>
        <taxon>Geoanaerobacter</taxon>
    </lineage>
</organism>
<evidence type="ECO:0000256" key="1">
    <source>
        <dbReference type="SAM" id="Phobius"/>
    </source>
</evidence>
<reference evidence="2 3" key="1">
    <citation type="submission" date="2021-05" db="EMBL/GenBank/DDBJ databases">
        <title>The draft genome of Geobacter pelophilus DSM 12255.</title>
        <authorList>
            <person name="Xu Z."/>
            <person name="Masuda Y."/>
            <person name="Itoh H."/>
            <person name="Senoo K."/>
        </authorList>
    </citation>
    <scope>NUCLEOTIDE SEQUENCE [LARGE SCALE GENOMIC DNA]</scope>
    <source>
        <strain evidence="2 3">DSM 12255</strain>
    </source>
</reference>
<evidence type="ECO:0000313" key="3">
    <source>
        <dbReference type="Proteomes" id="UP000811899"/>
    </source>
</evidence>
<keyword evidence="1" id="KW-0472">Membrane</keyword>